<dbReference type="InterPro" id="IPR025528">
    <property type="entry name" value="BrnA_antitoxin"/>
</dbReference>
<keyword evidence="2" id="KW-1185">Reference proteome</keyword>
<dbReference type="AlphaFoldDB" id="A0A521G1V4"/>
<reference evidence="1" key="1">
    <citation type="submission" date="2017-07" db="EMBL/GenBank/DDBJ databases">
        <title>The cable genome - Insights into the physiology and evolution of filamentous bacteria capable of sulfide oxidation via long distance electron transfer.</title>
        <authorList>
            <person name="Thorup C."/>
            <person name="Bjerg J.T."/>
            <person name="Schreiber L."/>
            <person name="Nielsen L.P."/>
            <person name="Kjeldsen K.U."/>
            <person name="Boesen T."/>
            <person name="Boggild A."/>
            <person name="Meysman F."/>
            <person name="Geelhoed J."/>
            <person name="Schramm A."/>
        </authorList>
    </citation>
    <scope>NUCLEOTIDE SEQUENCE [LARGE SCALE GENOMIC DNA]</scope>
    <source>
        <strain evidence="1">GS</strain>
    </source>
</reference>
<dbReference type="Proteomes" id="UP000316238">
    <property type="component" value="Unassembled WGS sequence"/>
</dbReference>
<protein>
    <submittedName>
        <fullName evidence="1">Uncharacterized conserved protein, DUF4415 family</fullName>
    </submittedName>
</protein>
<comment type="caution">
    <text evidence="1">The sequence shown here is derived from an EMBL/GenBank/DDBJ whole genome shotgun (WGS) entry which is preliminary data.</text>
</comment>
<dbReference type="EMBL" id="NQJD01000013">
    <property type="protein sequence ID" value="TAA74986.1"/>
    <property type="molecule type" value="Genomic_DNA"/>
</dbReference>
<sequence>MKESNAGLKSNLQKVDSHEISQAEYDEIPELPDAFFAEGKLYKNGRPVKRPAQNGKKEAQLAVRINREIVEFFKARGEGWQAELNAVLQRHVDAKQTA</sequence>
<gene>
    <name evidence="1" type="ORF">CDV28_11314</name>
</gene>
<evidence type="ECO:0000313" key="1">
    <source>
        <dbReference type="EMBL" id="TAA74986.1"/>
    </source>
</evidence>
<name>A0A521G1V4_9BACT</name>
<organism evidence="1 2">
    <name type="scientific">Candidatus Electronema aureum</name>
    <dbReference type="NCBI Taxonomy" id="2005002"/>
    <lineage>
        <taxon>Bacteria</taxon>
        <taxon>Pseudomonadati</taxon>
        <taxon>Thermodesulfobacteriota</taxon>
        <taxon>Desulfobulbia</taxon>
        <taxon>Desulfobulbales</taxon>
        <taxon>Desulfobulbaceae</taxon>
        <taxon>Candidatus Electronema</taxon>
    </lineage>
</organism>
<accession>A0A521G1V4</accession>
<proteinExistence type="predicted"/>
<dbReference type="Pfam" id="PF14384">
    <property type="entry name" value="BrnA_antitoxin"/>
    <property type="match status" value="1"/>
</dbReference>
<evidence type="ECO:0000313" key="2">
    <source>
        <dbReference type="Proteomes" id="UP000316238"/>
    </source>
</evidence>